<feature type="binding site" evidence="3">
    <location>
        <position position="136"/>
    </location>
    <ligand>
        <name>L-histidine</name>
        <dbReference type="ChEBI" id="CHEBI:57595"/>
    </ligand>
</feature>
<dbReference type="InterPro" id="IPR041715">
    <property type="entry name" value="HisRS-like_core"/>
</dbReference>
<sequence>MDMSKSDSKKQILKAPKGMRDILFDERVYWDEIHKKVNDISQAYSFSRIDTPILESSDIFERTLGETSDVVEKQMFFVKTKDNATLVLRPEGTSPLVRAYIEHGLDHLPQPLKAFYMGPMFRYEQPQAGRLRQFHQVGFEVIGGESDPIYDAQIIVLINRLLRGLGIKNIVTEINSLGCKACRLNYKRKLIAYYKEKKGKMCEDCERRLALNPLRLLDCKEEKCLALRNEAPSILDHLCKSCNIHFKQVLEFIEEMKIPYRLNHFLVRGLDYYNRTVFEIFADGALKQKEAEKHEEEVVSRASSKLAL</sequence>
<dbReference type="Gene3D" id="3.30.930.10">
    <property type="entry name" value="Bira Bifunctional Protein, Domain 2"/>
    <property type="match status" value="1"/>
</dbReference>
<dbReference type="PANTHER" id="PTHR43707">
    <property type="entry name" value="HISTIDYL-TRNA SYNTHETASE"/>
    <property type="match status" value="1"/>
</dbReference>
<feature type="binding site" evidence="3">
    <location>
        <begin position="272"/>
        <end position="273"/>
    </location>
    <ligand>
        <name>L-histidine</name>
        <dbReference type="ChEBI" id="CHEBI:57595"/>
    </ligand>
</feature>
<dbReference type="EC" id="6.1.1.21" evidence="2"/>
<evidence type="ECO:0000256" key="3">
    <source>
        <dbReference type="PIRSR" id="PIRSR001549-1"/>
    </source>
</evidence>
<feature type="non-terminal residue" evidence="5">
    <location>
        <position position="308"/>
    </location>
</feature>
<feature type="binding site" evidence="3">
    <location>
        <begin position="91"/>
        <end position="93"/>
    </location>
    <ligand>
        <name>L-histidine</name>
        <dbReference type="ChEBI" id="CHEBI:57595"/>
    </ligand>
</feature>
<dbReference type="SUPFAM" id="SSF55681">
    <property type="entry name" value="Class II aaRS and biotin synthetases"/>
    <property type="match status" value="1"/>
</dbReference>
<feature type="domain" description="Aminoacyl-transfer RNA synthetases class-II family profile" evidence="4">
    <location>
        <begin position="29"/>
        <end position="272"/>
    </location>
</feature>
<dbReference type="PROSITE" id="PS50862">
    <property type="entry name" value="AA_TRNA_LIGASE_II"/>
    <property type="match status" value="1"/>
</dbReference>
<dbReference type="AlphaFoldDB" id="A0A1G1ZXT3"/>
<comment type="similarity">
    <text evidence="1">Belongs to the class-II aminoacyl-tRNA synthetase family.</text>
</comment>
<dbReference type="NCBIfam" id="TIGR00442">
    <property type="entry name" value="hisS"/>
    <property type="match status" value="1"/>
</dbReference>
<dbReference type="Pfam" id="PF13393">
    <property type="entry name" value="tRNA-synt_His"/>
    <property type="match status" value="1"/>
</dbReference>
<accession>A0A1G1ZXT3</accession>
<dbReference type="PANTHER" id="PTHR43707:SF1">
    <property type="entry name" value="HISTIDINE--TRNA LIGASE, MITOCHONDRIAL-RELATED"/>
    <property type="match status" value="1"/>
</dbReference>
<evidence type="ECO:0000256" key="2">
    <source>
        <dbReference type="NCBIfam" id="TIGR00442"/>
    </source>
</evidence>
<comment type="caution">
    <text evidence="5">The sequence shown here is derived from an EMBL/GenBank/DDBJ whole genome shotgun (WGS) entry which is preliminary data.</text>
</comment>
<evidence type="ECO:0000313" key="5">
    <source>
        <dbReference type="EMBL" id="OGY69295.1"/>
    </source>
</evidence>
<evidence type="ECO:0000313" key="6">
    <source>
        <dbReference type="Proteomes" id="UP000176611"/>
    </source>
</evidence>
<name>A0A1G1ZXT3_9BACT</name>
<organism evidence="5 6">
    <name type="scientific">Candidatus Harrisonbacteria bacterium RIFOXYD1_FULL_40_9</name>
    <dbReference type="NCBI Taxonomy" id="1798412"/>
    <lineage>
        <taxon>Bacteria</taxon>
        <taxon>Candidatus Harrisoniibacteriota</taxon>
    </lineage>
</organism>
<dbReference type="GO" id="GO:0004821">
    <property type="term" value="F:histidine-tRNA ligase activity"/>
    <property type="evidence" value="ECO:0007669"/>
    <property type="project" value="UniProtKB-UniRule"/>
</dbReference>
<dbReference type="GO" id="GO:0005524">
    <property type="term" value="F:ATP binding"/>
    <property type="evidence" value="ECO:0007669"/>
    <property type="project" value="InterPro"/>
</dbReference>
<dbReference type="EMBL" id="MHJO01000015">
    <property type="protein sequence ID" value="OGY69295.1"/>
    <property type="molecule type" value="Genomic_DNA"/>
</dbReference>
<dbReference type="Proteomes" id="UP000176611">
    <property type="component" value="Unassembled WGS sequence"/>
</dbReference>
<evidence type="ECO:0000259" key="4">
    <source>
        <dbReference type="PROSITE" id="PS50862"/>
    </source>
</evidence>
<evidence type="ECO:0000256" key="1">
    <source>
        <dbReference type="ARBA" id="ARBA00008226"/>
    </source>
</evidence>
<feature type="binding site" evidence="3">
    <location>
        <position position="268"/>
    </location>
    <ligand>
        <name>L-histidine</name>
        <dbReference type="ChEBI" id="CHEBI:57595"/>
    </ligand>
</feature>
<gene>
    <name evidence="5" type="ORF">A2586_01350</name>
</gene>
<dbReference type="GO" id="GO:0005737">
    <property type="term" value="C:cytoplasm"/>
    <property type="evidence" value="ECO:0007669"/>
    <property type="project" value="UniProtKB-UniRule"/>
</dbReference>
<dbReference type="InterPro" id="IPR004516">
    <property type="entry name" value="HisRS/HisZ"/>
</dbReference>
<dbReference type="InterPro" id="IPR045864">
    <property type="entry name" value="aa-tRNA-synth_II/BPL/LPL"/>
</dbReference>
<dbReference type="InterPro" id="IPR006195">
    <property type="entry name" value="aa-tRNA-synth_II"/>
</dbReference>
<dbReference type="CDD" id="cd00773">
    <property type="entry name" value="HisRS-like_core"/>
    <property type="match status" value="1"/>
</dbReference>
<keyword evidence="5" id="KW-0436">Ligase</keyword>
<dbReference type="PIRSF" id="PIRSF001549">
    <property type="entry name" value="His-tRNA_synth"/>
    <property type="match status" value="1"/>
</dbReference>
<feature type="binding site" evidence="3">
    <location>
        <position position="122"/>
    </location>
    <ligand>
        <name>L-histidine</name>
        <dbReference type="ChEBI" id="CHEBI:57595"/>
    </ligand>
</feature>
<dbReference type="InterPro" id="IPR015807">
    <property type="entry name" value="His-tRNA-ligase"/>
</dbReference>
<proteinExistence type="inferred from homology"/>
<protein>
    <recommendedName>
        <fullName evidence="2">Histidine--tRNA ligase</fullName>
        <ecNumber evidence="2">6.1.1.21</ecNumber>
    </recommendedName>
</protein>
<dbReference type="GO" id="GO:0006427">
    <property type="term" value="P:histidyl-tRNA aminoacylation"/>
    <property type="evidence" value="ECO:0007669"/>
    <property type="project" value="UniProtKB-UniRule"/>
</dbReference>
<reference evidence="5 6" key="1">
    <citation type="journal article" date="2016" name="Nat. Commun.">
        <title>Thousands of microbial genomes shed light on interconnected biogeochemical processes in an aquifer system.</title>
        <authorList>
            <person name="Anantharaman K."/>
            <person name="Brown C.T."/>
            <person name="Hug L.A."/>
            <person name="Sharon I."/>
            <person name="Castelle C.J."/>
            <person name="Probst A.J."/>
            <person name="Thomas B.C."/>
            <person name="Singh A."/>
            <person name="Wilkins M.J."/>
            <person name="Karaoz U."/>
            <person name="Brodie E.L."/>
            <person name="Williams K.H."/>
            <person name="Hubbard S.S."/>
            <person name="Banfield J.F."/>
        </authorList>
    </citation>
    <scope>NUCLEOTIDE SEQUENCE [LARGE SCALE GENOMIC DNA]</scope>
</reference>
<feature type="binding site" evidence="3">
    <location>
        <position position="140"/>
    </location>
    <ligand>
        <name>L-histidine</name>
        <dbReference type="ChEBI" id="CHEBI:57595"/>
    </ligand>
</feature>